<dbReference type="InterPro" id="IPR052751">
    <property type="entry name" value="Plant_MAPKKK"/>
</dbReference>
<dbReference type="GO" id="GO:0004672">
    <property type="term" value="F:protein kinase activity"/>
    <property type="evidence" value="ECO:0007669"/>
    <property type="project" value="InterPro"/>
</dbReference>
<dbReference type="InterPro" id="IPR011009">
    <property type="entry name" value="Kinase-like_dom_sf"/>
</dbReference>
<accession>A0A6A6LMQ7</accession>
<evidence type="ECO:0000259" key="2">
    <source>
        <dbReference type="PROSITE" id="PS50011"/>
    </source>
</evidence>
<dbReference type="PROSITE" id="PS50011">
    <property type="entry name" value="PROTEIN_KINASE_DOM"/>
    <property type="match status" value="1"/>
</dbReference>
<keyword evidence="4" id="KW-1185">Reference proteome</keyword>
<feature type="compositionally biased region" description="Low complexity" evidence="1">
    <location>
        <begin position="385"/>
        <end position="398"/>
    </location>
</feature>
<sequence>MLDILAHIVGDDQMNGGNDDPSDLDKNMSVPVSSIIGQCLEGLSLWTLNPNTSVVDCMEVLSKGIHLALVPLNSLMENISGVELVESGPIYRMLTQMDMLNPTITSQLHDIISRSVREIGAINENVYAITGGTKVNDANKCVMATMLNAVPIVVASNSLEEDSKQIINVPDIDPHIFVYIYDLHLQILMTLTVQGKGKKLMGTFSATDLRGCHLSALQTWLPLSALEFTEKPENILDSPSHERLSRLKIADLGLAKELGEYDSGKFYTFRGTPLYTSPESVGLAKISSALDIWSLGCVVIEMITREPPCKELGIQYLIIPLAFENRSPEIPESVTKKGKDFLNMCCMRPHCERWIADMLLNHPFIVDEELTSPVDHPLKELPQTSPSILSSSSYDSPG</sequence>
<proteinExistence type="predicted"/>
<dbReference type="PANTHER" id="PTHR48011">
    <property type="entry name" value="CCR4-NOT TRANSCRIPTIONAL COMPLEX SUBUNIT CAF120-RELATED"/>
    <property type="match status" value="1"/>
</dbReference>
<dbReference type="Gene3D" id="1.10.510.10">
    <property type="entry name" value="Transferase(Phosphotransferase) domain 1"/>
    <property type="match status" value="1"/>
</dbReference>
<dbReference type="SMART" id="SM00220">
    <property type="entry name" value="S_TKc"/>
    <property type="match status" value="1"/>
</dbReference>
<feature type="region of interest" description="Disordered" evidence="1">
    <location>
        <begin position="376"/>
        <end position="398"/>
    </location>
</feature>
<name>A0A6A6LMQ7_HEVBR</name>
<reference evidence="3 4" key="1">
    <citation type="journal article" date="2020" name="Mol. Plant">
        <title>The Chromosome-Based Rubber Tree Genome Provides New Insights into Spurge Genome Evolution and Rubber Biosynthesis.</title>
        <authorList>
            <person name="Liu J."/>
            <person name="Shi C."/>
            <person name="Shi C.C."/>
            <person name="Li W."/>
            <person name="Zhang Q.J."/>
            <person name="Zhang Y."/>
            <person name="Li K."/>
            <person name="Lu H.F."/>
            <person name="Shi C."/>
            <person name="Zhu S.T."/>
            <person name="Xiao Z.Y."/>
            <person name="Nan H."/>
            <person name="Yue Y."/>
            <person name="Zhu X.G."/>
            <person name="Wu Y."/>
            <person name="Hong X.N."/>
            <person name="Fan G.Y."/>
            <person name="Tong Y."/>
            <person name="Zhang D."/>
            <person name="Mao C.L."/>
            <person name="Liu Y.L."/>
            <person name="Hao S.J."/>
            <person name="Liu W.Q."/>
            <person name="Lv M.Q."/>
            <person name="Zhang H.B."/>
            <person name="Liu Y."/>
            <person name="Hu-Tang G.R."/>
            <person name="Wang J.P."/>
            <person name="Wang J.H."/>
            <person name="Sun Y.H."/>
            <person name="Ni S.B."/>
            <person name="Chen W.B."/>
            <person name="Zhang X.C."/>
            <person name="Jiao Y.N."/>
            <person name="Eichler E.E."/>
            <person name="Li G.H."/>
            <person name="Liu X."/>
            <person name="Gao L.Z."/>
        </authorList>
    </citation>
    <scope>NUCLEOTIDE SEQUENCE [LARGE SCALE GENOMIC DNA]</scope>
    <source>
        <strain evidence="4">cv. GT1</strain>
        <tissue evidence="3">Leaf</tissue>
    </source>
</reference>
<protein>
    <recommendedName>
        <fullName evidence="2">Protein kinase domain-containing protein</fullName>
    </recommendedName>
</protein>
<feature type="domain" description="Protein kinase" evidence="2">
    <location>
        <begin position="1"/>
        <end position="365"/>
    </location>
</feature>
<organism evidence="3 4">
    <name type="scientific">Hevea brasiliensis</name>
    <name type="common">Para rubber tree</name>
    <name type="synonym">Siphonia brasiliensis</name>
    <dbReference type="NCBI Taxonomy" id="3981"/>
    <lineage>
        <taxon>Eukaryota</taxon>
        <taxon>Viridiplantae</taxon>
        <taxon>Streptophyta</taxon>
        <taxon>Embryophyta</taxon>
        <taxon>Tracheophyta</taxon>
        <taxon>Spermatophyta</taxon>
        <taxon>Magnoliopsida</taxon>
        <taxon>eudicotyledons</taxon>
        <taxon>Gunneridae</taxon>
        <taxon>Pentapetalae</taxon>
        <taxon>rosids</taxon>
        <taxon>fabids</taxon>
        <taxon>Malpighiales</taxon>
        <taxon>Euphorbiaceae</taxon>
        <taxon>Crotonoideae</taxon>
        <taxon>Micrandreae</taxon>
        <taxon>Hevea</taxon>
    </lineage>
</organism>
<dbReference type="Pfam" id="PF00069">
    <property type="entry name" value="Pkinase"/>
    <property type="match status" value="1"/>
</dbReference>
<dbReference type="PANTHER" id="PTHR48011:SF51">
    <property type="entry name" value="PROTEIN KINASE SUPERFAMILY PROTEIN"/>
    <property type="match status" value="1"/>
</dbReference>
<dbReference type="AlphaFoldDB" id="A0A6A6LMQ7"/>
<dbReference type="InterPro" id="IPR000719">
    <property type="entry name" value="Prot_kinase_dom"/>
</dbReference>
<evidence type="ECO:0000313" key="4">
    <source>
        <dbReference type="Proteomes" id="UP000467840"/>
    </source>
</evidence>
<comment type="caution">
    <text evidence="3">The sequence shown here is derived from an EMBL/GenBank/DDBJ whole genome shotgun (WGS) entry which is preliminary data.</text>
</comment>
<evidence type="ECO:0000256" key="1">
    <source>
        <dbReference type="SAM" id="MobiDB-lite"/>
    </source>
</evidence>
<dbReference type="Proteomes" id="UP000467840">
    <property type="component" value="Chromosome 4"/>
</dbReference>
<dbReference type="SUPFAM" id="SSF56112">
    <property type="entry name" value="Protein kinase-like (PK-like)"/>
    <property type="match status" value="1"/>
</dbReference>
<evidence type="ECO:0000313" key="3">
    <source>
        <dbReference type="EMBL" id="KAF2301356.1"/>
    </source>
</evidence>
<dbReference type="GO" id="GO:0005524">
    <property type="term" value="F:ATP binding"/>
    <property type="evidence" value="ECO:0007669"/>
    <property type="project" value="InterPro"/>
</dbReference>
<gene>
    <name evidence="3" type="ORF">GH714_023266</name>
</gene>
<dbReference type="GO" id="GO:0007165">
    <property type="term" value="P:signal transduction"/>
    <property type="evidence" value="ECO:0007669"/>
    <property type="project" value="TreeGrafter"/>
</dbReference>
<dbReference type="EMBL" id="JAAGAX010000010">
    <property type="protein sequence ID" value="KAF2301356.1"/>
    <property type="molecule type" value="Genomic_DNA"/>
</dbReference>